<feature type="short sequence motif" description="DGA/G" evidence="2">
    <location>
        <begin position="332"/>
        <end position="334"/>
    </location>
</feature>
<feature type="domain" description="PNPLA" evidence="3">
    <location>
        <begin position="28"/>
        <end position="345"/>
    </location>
</feature>
<evidence type="ECO:0000313" key="4">
    <source>
        <dbReference type="EMBL" id="GGG45094.1"/>
    </source>
</evidence>
<organism evidence="4 5">
    <name type="scientific">Caldovatus sediminis</name>
    <dbReference type="NCBI Taxonomy" id="2041189"/>
    <lineage>
        <taxon>Bacteria</taxon>
        <taxon>Pseudomonadati</taxon>
        <taxon>Pseudomonadota</taxon>
        <taxon>Alphaproteobacteria</taxon>
        <taxon>Acetobacterales</taxon>
        <taxon>Roseomonadaceae</taxon>
        <taxon>Caldovatus</taxon>
    </lineage>
</organism>
<dbReference type="GO" id="GO:0016042">
    <property type="term" value="P:lipid catabolic process"/>
    <property type="evidence" value="ECO:0007669"/>
    <property type="project" value="UniProtKB-UniRule"/>
</dbReference>
<dbReference type="PROSITE" id="PS51635">
    <property type="entry name" value="PNPLA"/>
    <property type="match status" value="1"/>
</dbReference>
<sequence length="592" mass="63023">MTPDAILARLQKPLVTQPADATTFRLGIVLNGTVSAGAWTAGVLDFLIEALDAWEAAKRAGEDVPRHSVRLDILGGASGGGVCAALLARAATCRFRHAQTAAGAPGNPFWQLWVEQLDIEAMLGARDLEDPAALAASVLDGWAIEQAGSLLLDWGPGAPGVSALETPRAWLADPFRVLVTLTNLRGVPYGIDFAPPAATPGGAAPRPRASHYVDHADHALFAFPLRSGAAPDSLDLRGDEWLVGPDFARDRAEWARFAEYAKATGAFPSGFPPRRLERPAEHYRWRAALLPGWTDARGVVHPPRARLRTPRWEALPPERRPDGGRYVFDCVDGGALNNQPVELVRIALAGLGNSLERDGKAARAAVLLIDPFAAAPEAPLPATQGLDLLGVAGGLIGAWKSQARFATSDLLLALEEGVGSRFLLTAGRKTPDGGTLWGGEALASAGLGAFLGFLDRDLRVHDYLLGRRNCRDYLASHFVLDEANPLFGGLAARAPGLASEYRGRAPGTLQIIPLVAGPRAPLPQPEWPAGRTWTGGLEARIRARLRRVADRLAEGQGVGVLARLAARLAAGRGAEAIARQIRRGLHEVERPR</sequence>
<evidence type="ECO:0000256" key="2">
    <source>
        <dbReference type="PROSITE-ProRule" id="PRU01161"/>
    </source>
</evidence>
<evidence type="ECO:0000313" key="5">
    <source>
        <dbReference type="Proteomes" id="UP000597507"/>
    </source>
</evidence>
<reference evidence="4 5" key="1">
    <citation type="journal article" date="2014" name="Int. J. Syst. Evol. Microbiol.">
        <title>Complete genome sequence of Corynebacterium casei LMG S-19264T (=DSM 44701T), isolated from a smear-ripened cheese.</title>
        <authorList>
            <consortium name="US DOE Joint Genome Institute (JGI-PGF)"/>
            <person name="Walter F."/>
            <person name="Albersmeier A."/>
            <person name="Kalinowski J."/>
            <person name="Ruckert C."/>
        </authorList>
    </citation>
    <scope>NUCLEOTIDE SEQUENCE [LARGE SCALE GENOMIC DNA]</scope>
    <source>
        <strain evidence="4 5">CGMCC 1.16330</strain>
    </source>
</reference>
<accession>A0A8J3ECB7</accession>
<dbReference type="InterPro" id="IPR016035">
    <property type="entry name" value="Acyl_Trfase/lysoPLipase"/>
</dbReference>
<evidence type="ECO:0000259" key="3">
    <source>
        <dbReference type="PROSITE" id="PS51635"/>
    </source>
</evidence>
<keyword evidence="2" id="KW-0378">Hydrolase</keyword>
<proteinExistence type="predicted"/>
<dbReference type="EMBL" id="BMKS01000013">
    <property type="protein sequence ID" value="GGG45094.1"/>
    <property type="molecule type" value="Genomic_DNA"/>
</dbReference>
<dbReference type="Proteomes" id="UP000597507">
    <property type="component" value="Unassembled WGS sequence"/>
</dbReference>
<comment type="caution">
    <text evidence="4">The sequence shown here is derived from an EMBL/GenBank/DDBJ whole genome shotgun (WGS) entry which is preliminary data.</text>
</comment>
<keyword evidence="5" id="KW-1185">Reference proteome</keyword>
<dbReference type="SUPFAM" id="SSF52151">
    <property type="entry name" value="FabD/lysophospholipase-like"/>
    <property type="match status" value="1"/>
</dbReference>
<keyword evidence="1 2" id="KW-0443">Lipid metabolism</keyword>
<evidence type="ECO:0000256" key="1">
    <source>
        <dbReference type="ARBA" id="ARBA00023098"/>
    </source>
</evidence>
<feature type="active site" description="Nucleophile" evidence="2">
    <location>
        <position position="78"/>
    </location>
</feature>
<gene>
    <name evidence="4" type="ORF">GCM10010964_35610</name>
</gene>
<protein>
    <recommendedName>
        <fullName evidence="3">PNPLA domain-containing protein</fullName>
    </recommendedName>
</protein>
<feature type="active site" description="Proton acceptor" evidence="2">
    <location>
        <position position="332"/>
    </location>
</feature>
<feature type="short sequence motif" description="GXSXG" evidence="2">
    <location>
        <begin position="76"/>
        <end position="80"/>
    </location>
</feature>
<dbReference type="RefSeq" id="WP_188902709.1">
    <property type="nucleotide sequence ID" value="NZ_BMKS01000013.1"/>
</dbReference>
<dbReference type="AlphaFoldDB" id="A0A8J3ECB7"/>
<name>A0A8J3ECB7_9PROT</name>
<dbReference type="GO" id="GO:0016787">
    <property type="term" value="F:hydrolase activity"/>
    <property type="evidence" value="ECO:0007669"/>
    <property type="project" value="UniProtKB-UniRule"/>
</dbReference>
<keyword evidence="2" id="KW-0442">Lipid degradation</keyword>
<comment type="caution">
    <text evidence="2">Lacks conserved residue(s) required for the propagation of feature annotation.</text>
</comment>
<dbReference type="InterPro" id="IPR002641">
    <property type="entry name" value="PNPLA_dom"/>
</dbReference>